<sequence length="199" mass="22745">MRKISRFSSFASAETKSHIRLDGVVHRATSDESSETSSILPALNQTGKANEAIASSRLIGQRFIILHYSPFKAVWDWVVILLVLYTGIITPYTISFLSDDDQKRTTLNQYASTRRFNRERTSIQALVIIDVLVDFMFIFDILISFRTTFVLKETNEVITNPILIAKHFVIDSWRRFAADILGALPWDILFFGNGSHWVI</sequence>
<name>A0A821ZFR3_9BILA</name>
<evidence type="ECO:0000313" key="2">
    <source>
        <dbReference type="EMBL" id="CAF4979095.1"/>
    </source>
</evidence>
<reference evidence="2" key="1">
    <citation type="submission" date="2021-02" db="EMBL/GenBank/DDBJ databases">
        <authorList>
            <person name="Nowell W R."/>
        </authorList>
    </citation>
    <scope>NUCLEOTIDE SEQUENCE</scope>
</reference>
<keyword evidence="1" id="KW-0812">Transmembrane</keyword>
<evidence type="ECO:0008006" key="4">
    <source>
        <dbReference type="Google" id="ProtNLM"/>
    </source>
</evidence>
<dbReference type="GO" id="GO:0005242">
    <property type="term" value="F:inward rectifier potassium channel activity"/>
    <property type="evidence" value="ECO:0007669"/>
    <property type="project" value="TreeGrafter"/>
</dbReference>
<organism evidence="2 3">
    <name type="scientific">Rotaria socialis</name>
    <dbReference type="NCBI Taxonomy" id="392032"/>
    <lineage>
        <taxon>Eukaryota</taxon>
        <taxon>Metazoa</taxon>
        <taxon>Spiralia</taxon>
        <taxon>Gnathifera</taxon>
        <taxon>Rotifera</taxon>
        <taxon>Eurotatoria</taxon>
        <taxon>Bdelloidea</taxon>
        <taxon>Philodinida</taxon>
        <taxon>Philodinidae</taxon>
        <taxon>Rotaria</taxon>
    </lineage>
</organism>
<comment type="caution">
    <text evidence="2">The sequence shown here is derived from an EMBL/GenBank/DDBJ whole genome shotgun (WGS) entry which is preliminary data.</text>
</comment>
<dbReference type="GO" id="GO:0042391">
    <property type="term" value="P:regulation of membrane potential"/>
    <property type="evidence" value="ECO:0007669"/>
    <property type="project" value="TreeGrafter"/>
</dbReference>
<dbReference type="EMBL" id="CAJOBR010027982">
    <property type="protein sequence ID" value="CAF4979095.1"/>
    <property type="molecule type" value="Genomic_DNA"/>
</dbReference>
<dbReference type="Proteomes" id="UP000663848">
    <property type="component" value="Unassembled WGS sequence"/>
</dbReference>
<dbReference type="GO" id="GO:0005886">
    <property type="term" value="C:plasma membrane"/>
    <property type="evidence" value="ECO:0007669"/>
    <property type="project" value="TreeGrafter"/>
</dbReference>
<proteinExistence type="predicted"/>
<dbReference type="PANTHER" id="PTHR10217:SF548">
    <property type="entry name" value="GH12235P"/>
    <property type="match status" value="1"/>
</dbReference>
<dbReference type="PANTHER" id="PTHR10217">
    <property type="entry name" value="VOLTAGE AND LIGAND GATED POTASSIUM CHANNEL"/>
    <property type="match status" value="1"/>
</dbReference>
<keyword evidence="1" id="KW-1133">Transmembrane helix</keyword>
<accession>A0A821ZFR3</accession>
<dbReference type="InterPro" id="IPR050818">
    <property type="entry name" value="KCNH_animal-type"/>
</dbReference>
<protein>
    <recommendedName>
        <fullName evidence="4">Ion transport domain-containing protein</fullName>
    </recommendedName>
</protein>
<evidence type="ECO:0000256" key="1">
    <source>
        <dbReference type="SAM" id="Phobius"/>
    </source>
</evidence>
<dbReference type="SUPFAM" id="SSF81324">
    <property type="entry name" value="Voltage-gated potassium channels"/>
    <property type="match status" value="1"/>
</dbReference>
<feature type="transmembrane region" description="Helical" evidence="1">
    <location>
        <begin position="74"/>
        <end position="94"/>
    </location>
</feature>
<feature type="transmembrane region" description="Helical" evidence="1">
    <location>
        <begin position="123"/>
        <end position="143"/>
    </location>
</feature>
<dbReference type="AlphaFoldDB" id="A0A821ZFR3"/>
<keyword evidence="1" id="KW-0472">Membrane</keyword>
<evidence type="ECO:0000313" key="3">
    <source>
        <dbReference type="Proteomes" id="UP000663848"/>
    </source>
</evidence>
<gene>
    <name evidence="2" type="ORF">QYT958_LOCUS35991</name>
</gene>